<evidence type="ECO:0000259" key="1">
    <source>
        <dbReference type="Pfam" id="PF09361"/>
    </source>
</evidence>
<dbReference type="InterPro" id="IPR018968">
    <property type="entry name" value="Phasin"/>
</dbReference>
<evidence type="ECO:0000313" key="3">
    <source>
        <dbReference type="Proteomes" id="UP000287447"/>
    </source>
</evidence>
<comment type="caution">
    <text evidence="2">The sequence shown here is derived from an EMBL/GenBank/DDBJ whole genome shotgun (WGS) entry which is preliminary data.</text>
</comment>
<sequence length="203" mass="21953">MNVAVQHSGVSQFRYAAGRSGNQLCRDHADDRRLNTQEIIVMTSKKAGAAKVDAKQFEEAVANGKQSVEQAMAATKEHVEKASNAALKSYDEFATYGKDSFDVFSKFNDAVVKGSEEFGKAYYTFVKSSADAGAETAKALLSAKTLNEFVEIQSGFARTTFDSMVSESGKLNEIGVKVATEAFEPVQAHMNATVERMVKPLAA</sequence>
<accession>A0A3S2VR62</accession>
<protein>
    <submittedName>
        <fullName evidence="2">Phasin family protein</fullName>
    </submittedName>
</protein>
<dbReference type="Proteomes" id="UP000287447">
    <property type="component" value="Unassembled WGS sequence"/>
</dbReference>
<dbReference type="NCBIfam" id="TIGR01841">
    <property type="entry name" value="phasin"/>
    <property type="match status" value="1"/>
</dbReference>
<name>A0A3S2VR62_9PROT</name>
<organism evidence="2 3">
    <name type="scientific">Hwanghaeella grinnelliae</name>
    <dbReference type="NCBI Taxonomy" id="2500179"/>
    <lineage>
        <taxon>Bacteria</taxon>
        <taxon>Pseudomonadati</taxon>
        <taxon>Pseudomonadota</taxon>
        <taxon>Alphaproteobacteria</taxon>
        <taxon>Rhodospirillales</taxon>
        <taxon>Rhodospirillaceae</taxon>
        <taxon>Hwanghaeella</taxon>
    </lineage>
</organism>
<dbReference type="Pfam" id="PF09361">
    <property type="entry name" value="Phasin_2"/>
    <property type="match status" value="1"/>
</dbReference>
<dbReference type="EMBL" id="SADE01000001">
    <property type="protein sequence ID" value="RVU38454.1"/>
    <property type="molecule type" value="Genomic_DNA"/>
</dbReference>
<dbReference type="AlphaFoldDB" id="A0A3S2VR62"/>
<proteinExistence type="predicted"/>
<gene>
    <name evidence="2" type="ORF">EOI86_03990</name>
</gene>
<dbReference type="InterPro" id="IPR010127">
    <property type="entry name" value="Phasin_subfam-1"/>
</dbReference>
<keyword evidence="3" id="KW-1185">Reference proteome</keyword>
<reference evidence="3" key="1">
    <citation type="submission" date="2019-01" db="EMBL/GenBank/DDBJ databases">
        <title>Gri0909 isolated from a small marine red alga.</title>
        <authorList>
            <person name="Kim J."/>
            <person name="Jeong S.E."/>
            <person name="Jeon C.O."/>
        </authorList>
    </citation>
    <scope>NUCLEOTIDE SEQUENCE [LARGE SCALE GENOMIC DNA]</scope>
    <source>
        <strain evidence="3">Gri0909</strain>
    </source>
</reference>
<evidence type="ECO:0000313" key="2">
    <source>
        <dbReference type="EMBL" id="RVU38454.1"/>
    </source>
</evidence>
<feature type="domain" description="Phasin" evidence="1">
    <location>
        <begin position="92"/>
        <end position="190"/>
    </location>
</feature>